<dbReference type="STRING" id="930991.A0A0D0D8D4"/>
<dbReference type="Proteomes" id="UP000054538">
    <property type="component" value="Unassembled WGS sequence"/>
</dbReference>
<reference evidence="2" key="2">
    <citation type="submission" date="2015-01" db="EMBL/GenBank/DDBJ databases">
        <title>Evolutionary Origins and Diversification of the Mycorrhizal Mutualists.</title>
        <authorList>
            <consortium name="DOE Joint Genome Institute"/>
            <consortium name="Mycorrhizal Genomics Consortium"/>
            <person name="Kohler A."/>
            <person name="Kuo A."/>
            <person name="Nagy L.G."/>
            <person name="Floudas D."/>
            <person name="Copeland A."/>
            <person name="Barry K.W."/>
            <person name="Cichocki N."/>
            <person name="Veneault-Fourrey C."/>
            <person name="LaButti K."/>
            <person name="Lindquist E.A."/>
            <person name="Lipzen A."/>
            <person name="Lundell T."/>
            <person name="Morin E."/>
            <person name="Murat C."/>
            <person name="Riley R."/>
            <person name="Ohm R."/>
            <person name="Sun H."/>
            <person name="Tunlid A."/>
            <person name="Henrissat B."/>
            <person name="Grigoriev I.V."/>
            <person name="Hibbett D.S."/>
            <person name="Martin F."/>
        </authorList>
    </citation>
    <scope>NUCLEOTIDE SEQUENCE [LARGE SCALE GENOMIC DNA]</scope>
    <source>
        <strain evidence="2">Ve08.2h10</strain>
    </source>
</reference>
<gene>
    <name evidence="1" type="ORF">PAXRUDRAFT_178736</name>
</gene>
<dbReference type="InParanoid" id="A0A0D0D8D4"/>
<dbReference type="HOGENOM" id="CLU_2948193_0_0_1"/>
<evidence type="ECO:0000313" key="1">
    <source>
        <dbReference type="EMBL" id="KIK73335.1"/>
    </source>
</evidence>
<dbReference type="OrthoDB" id="2669721at2759"/>
<reference evidence="1 2" key="1">
    <citation type="submission" date="2014-04" db="EMBL/GenBank/DDBJ databases">
        <authorList>
            <consortium name="DOE Joint Genome Institute"/>
            <person name="Kuo A."/>
            <person name="Kohler A."/>
            <person name="Jargeat P."/>
            <person name="Nagy L.G."/>
            <person name="Floudas D."/>
            <person name="Copeland A."/>
            <person name="Barry K.W."/>
            <person name="Cichocki N."/>
            <person name="Veneault-Fourrey C."/>
            <person name="LaButti K."/>
            <person name="Lindquist E.A."/>
            <person name="Lipzen A."/>
            <person name="Lundell T."/>
            <person name="Morin E."/>
            <person name="Murat C."/>
            <person name="Sun H."/>
            <person name="Tunlid A."/>
            <person name="Henrissat B."/>
            <person name="Grigoriev I.V."/>
            <person name="Hibbett D.S."/>
            <person name="Martin F."/>
            <person name="Nordberg H.P."/>
            <person name="Cantor M.N."/>
            <person name="Hua S.X."/>
        </authorList>
    </citation>
    <scope>NUCLEOTIDE SEQUENCE [LARGE SCALE GENOMIC DNA]</scope>
    <source>
        <strain evidence="1 2">Ve08.2h10</strain>
    </source>
</reference>
<evidence type="ECO:0000313" key="2">
    <source>
        <dbReference type="Proteomes" id="UP000054538"/>
    </source>
</evidence>
<keyword evidence="2" id="KW-1185">Reference proteome</keyword>
<protein>
    <submittedName>
        <fullName evidence="1">Uncharacterized protein</fullName>
    </submittedName>
</protein>
<feature type="non-terminal residue" evidence="1">
    <location>
        <position position="1"/>
    </location>
</feature>
<dbReference type="AlphaFoldDB" id="A0A0D0D8D4"/>
<organism evidence="1 2">
    <name type="scientific">Paxillus rubicundulus Ve08.2h10</name>
    <dbReference type="NCBI Taxonomy" id="930991"/>
    <lineage>
        <taxon>Eukaryota</taxon>
        <taxon>Fungi</taxon>
        <taxon>Dikarya</taxon>
        <taxon>Basidiomycota</taxon>
        <taxon>Agaricomycotina</taxon>
        <taxon>Agaricomycetes</taxon>
        <taxon>Agaricomycetidae</taxon>
        <taxon>Boletales</taxon>
        <taxon>Paxilineae</taxon>
        <taxon>Paxillaceae</taxon>
        <taxon>Paxillus</taxon>
    </lineage>
</organism>
<proteinExistence type="predicted"/>
<accession>A0A0D0D8D4</accession>
<dbReference type="EMBL" id="KN829864">
    <property type="protein sequence ID" value="KIK73335.1"/>
    <property type="molecule type" value="Genomic_DNA"/>
</dbReference>
<sequence length="60" mass="6725">LKPGISKPSIFLRFWDGRTFGVPKCFGLDIMHLLSHNIPDLLIPLWCGTLKCDPSDNKAT</sequence>
<name>A0A0D0D8D4_9AGAM</name>